<feature type="compositionally biased region" description="Basic and acidic residues" evidence="1">
    <location>
        <begin position="223"/>
        <end position="238"/>
    </location>
</feature>
<feature type="compositionally biased region" description="Acidic residues" evidence="1">
    <location>
        <begin position="164"/>
        <end position="178"/>
    </location>
</feature>
<evidence type="ECO:0000313" key="2">
    <source>
        <dbReference type="EMBL" id="GHP03867.1"/>
    </source>
</evidence>
<feature type="compositionally biased region" description="Acidic residues" evidence="1">
    <location>
        <begin position="239"/>
        <end position="248"/>
    </location>
</feature>
<feature type="region of interest" description="Disordered" evidence="1">
    <location>
        <begin position="33"/>
        <end position="59"/>
    </location>
</feature>
<reference evidence="2" key="1">
    <citation type="submission" date="2020-10" db="EMBL/GenBank/DDBJ databases">
        <title>Unveiling of a novel bifunctional photoreceptor, Dualchrome1, isolated from a cosmopolitan green alga.</title>
        <authorList>
            <person name="Suzuki S."/>
            <person name="Kawachi M."/>
        </authorList>
    </citation>
    <scope>NUCLEOTIDE SEQUENCE</scope>
    <source>
        <strain evidence="2">NIES 2893</strain>
    </source>
</reference>
<feature type="compositionally biased region" description="Basic and acidic residues" evidence="1">
    <location>
        <begin position="186"/>
        <end position="198"/>
    </location>
</feature>
<evidence type="ECO:0000313" key="3">
    <source>
        <dbReference type="Proteomes" id="UP000660262"/>
    </source>
</evidence>
<evidence type="ECO:0000256" key="1">
    <source>
        <dbReference type="SAM" id="MobiDB-lite"/>
    </source>
</evidence>
<dbReference type="Proteomes" id="UP000660262">
    <property type="component" value="Unassembled WGS sequence"/>
</dbReference>
<organism evidence="2 3">
    <name type="scientific">Pycnococcus provasolii</name>
    <dbReference type="NCBI Taxonomy" id="41880"/>
    <lineage>
        <taxon>Eukaryota</taxon>
        <taxon>Viridiplantae</taxon>
        <taxon>Chlorophyta</taxon>
        <taxon>Pseudoscourfieldiophyceae</taxon>
        <taxon>Pseudoscourfieldiales</taxon>
        <taxon>Pycnococcaceae</taxon>
        <taxon>Pycnococcus</taxon>
    </lineage>
</organism>
<feature type="compositionally biased region" description="Basic and acidic residues" evidence="1">
    <location>
        <begin position="141"/>
        <end position="163"/>
    </location>
</feature>
<dbReference type="EMBL" id="BNJQ01000006">
    <property type="protein sequence ID" value="GHP03867.1"/>
    <property type="molecule type" value="Genomic_DNA"/>
</dbReference>
<gene>
    <name evidence="2" type="ORF">PPROV_000262100</name>
</gene>
<sequence>MSAPVLKKCGFMSSKGVVPSRLPRFQQRCRAVLRRGGDGKRDDEHRPMSGDDDDDSFDDIDWIDPSSLDHRSVDFDDEHDYWDPLLRLGDDAALLRERASREAVVCDHLEKRHPKIAEDCWDDVADKEQFARSLERAFGESSEHHAHAIERQKESRRIRREASYFDDEEDEDSLDEASFDSVINALKERHADVEDEQRAQATDSLDDSFEEEVDTPLIAEMHEDGHTWSPSEEIHRLDDEEEDTVRNF</sequence>
<proteinExistence type="predicted"/>
<keyword evidence="3" id="KW-1185">Reference proteome</keyword>
<protein>
    <submittedName>
        <fullName evidence="2">Uncharacterized protein</fullName>
    </submittedName>
</protein>
<feature type="compositionally biased region" description="Basic and acidic residues" evidence="1">
    <location>
        <begin position="35"/>
        <end position="49"/>
    </location>
</feature>
<name>A0A830HFI4_9CHLO</name>
<dbReference type="AlphaFoldDB" id="A0A830HFI4"/>
<feature type="compositionally biased region" description="Acidic residues" evidence="1">
    <location>
        <begin position="50"/>
        <end position="59"/>
    </location>
</feature>
<feature type="region of interest" description="Disordered" evidence="1">
    <location>
        <begin position="141"/>
        <end position="210"/>
    </location>
</feature>
<feature type="region of interest" description="Disordered" evidence="1">
    <location>
        <begin position="223"/>
        <end position="248"/>
    </location>
</feature>
<accession>A0A830HFI4</accession>
<comment type="caution">
    <text evidence="2">The sequence shown here is derived from an EMBL/GenBank/DDBJ whole genome shotgun (WGS) entry which is preliminary data.</text>
</comment>